<dbReference type="PANTHER" id="PTHR11079:SF149">
    <property type="entry name" value="TRNA-SPECIFIC ADENOSINE DEAMINASE 2"/>
    <property type="match status" value="1"/>
</dbReference>
<reference evidence="3 4" key="1">
    <citation type="journal article" date="2021" name="Sci. Rep.">
        <title>The genome of the diatom Chaetoceros tenuissimus carries an ancient integrated fragment of an extant virus.</title>
        <authorList>
            <person name="Hongo Y."/>
            <person name="Kimura K."/>
            <person name="Takaki Y."/>
            <person name="Yoshida Y."/>
            <person name="Baba S."/>
            <person name="Kobayashi G."/>
            <person name="Nagasaki K."/>
            <person name="Hano T."/>
            <person name="Tomaru Y."/>
        </authorList>
    </citation>
    <scope>NUCLEOTIDE SEQUENCE [LARGE SCALE GENOMIC DNA]</scope>
    <source>
        <strain evidence="3 4">NIES-3715</strain>
    </source>
</reference>
<dbReference type="Proteomes" id="UP001054902">
    <property type="component" value="Unassembled WGS sequence"/>
</dbReference>
<dbReference type="GO" id="GO:0002100">
    <property type="term" value="P:tRNA wobble adenosine to inosine editing"/>
    <property type="evidence" value="ECO:0007669"/>
    <property type="project" value="InterPro"/>
</dbReference>
<dbReference type="SUPFAM" id="SSF53927">
    <property type="entry name" value="Cytidine deaminase-like"/>
    <property type="match status" value="1"/>
</dbReference>
<organism evidence="3 4">
    <name type="scientific">Chaetoceros tenuissimus</name>
    <dbReference type="NCBI Taxonomy" id="426638"/>
    <lineage>
        <taxon>Eukaryota</taxon>
        <taxon>Sar</taxon>
        <taxon>Stramenopiles</taxon>
        <taxon>Ochrophyta</taxon>
        <taxon>Bacillariophyta</taxon>
        <taxon>Coscinodiscophyceae</taxon>
        <taxon>Chaetocerotophycidae</taxon>
        <taxon>Chaetocerotales</taxon>
        <taxon>Chaetocerotaceae</taxon>
        <taxon>Chaetoceros</taxon>
    </lineage>
</organism>
<dbReference type="GO" id="GO:0052717">
    <property type="term" value="F:tRNA-specific adenosine-34 deaminase activity"/>
    <property type="evidence" value="ECO:0007669"/>
    <property type="project" value="UniProtKB-EC"/>
</dbReference>
<dbReference type="Gene3D" id="3.40.140.10">
    <property type="entry name" value="Cytidine Deaminase, domain 2"/>
    <property type="match status" value="1"/>
</dbReference>
<sequence>MESIGERNHEEEEYFMRKALDVAKAALDQGEVPVGCVIVLRDAIPPSETRKESPAKESYDYLNSPHVIVSHGANQVNATRDATRHAEIIAIDRMLTGSMMSDHSRLPQDVILKASHGQTPHGLSNEFKDEWNHFDCDSQEKHWKQDYGYGSGRLYDKEIFKRCSLYVTCEPCIMCAAALARVGIGRVFYGCKNNRFGGCESMLHLHQQSTLPSKEHVGYPIISGILEDEAVNLLRSFYDRENFHAPDDKRKRKPNSTD</sequence>
<gene>
    <name evidence="3" type="ORF">CTEN210_05763</name>
</gene>
<dbReference type="Pfam" id="PF14437">
    <property type="entry name" value="MafB19-deam"/>
    <property type="match status" value="1"/>
</dbReference>
<accession>A0AAD3CNL5</accession>
<feature type="domain" description="CMP/dCMP-type deaminase" evidence="2">
    <location>
        <begin position="10"/>
        <end position="210"/>
    </location>
</feature>
<dbReference type="InterPro" id="IPR058535">
    <property type="entry name" value="MafB19-deam"/>
</dbReference>
<dbReference type="AlphaFoldDB" id="A0AAD3CNL5"/>
<dbReference type="InterPro" id="IPR002125">
    <property type="entry name" value="CMP_dCMP_dom"/>
</dbReference>
<evidence type="ECO:0000313" key="3">
    <source>
        <dbReference type="EMBL" id="GFH49287.1"/>
    </source>
</evidence>
<keyword evidence="1" id="KW-0378">Hydrolase</keyword>
<keyword evidence="4" id="KW-1185">Reference proteome</keyword>
<proteinExistence type="predicted"/>
<evidence type="ECO:0000259" key="2">
    <source>
        <dbReference type="PROSITE" id="PS51747"/>
    </source>
</evidence>
<dbReference type="PROSITE" id="PS51747">
    <property type="entry name" value="CYT_DCMP_DEAMINASES_2"/>
    <property type="match status" value="1"/>
</dbReference>
<evidence type="ECO:0000256" key="1">
    <source>
        <dbReference type="ARBA" id="ARBA00022801"/>
    </source>
</evidence>
<dbReference type="GO" id="GO:0046872">
    <property type="term" value="F:metal ion binding"/>
    <property type="evidence" value="ECO:0007669"/>
    <property type="project" value="UniProtKB-KW"/>
</dbReference>
<dbReference type="PANTHER" id="PTHR11079">
    <property type="entry name" value="CYTOSINE DEAMINASE FAMILY MEMBER"/>
    <property type="match status" value="1"/>
</dbReference>
<protein>
    <recommendedName>
        <fullName evidence="2">CMP/dCMP-type deaminase domain-containing protein</fullName>
    </recommendedName>
</protein>
<dbReference type="InterPro" id="IPR016193">
    <property type="entry name" value="Cytidine_deaminase-like"/>
</dbReference>
<name>A0AAD3CNL5_9STRA</name>
<comment type="caution">
    <text evidence="3">The sequence shown here is derived from an EMBL/GenBank/DDBJ whole genome shotgun (WGS) entry which is preliminary data.</text>
</comment>
<evidence type="ECO:0000313" key="4">
    <source>
        <dbReference type="Proteomes" id="UP001054902"/>
    </source>
</evidence>
<dbReference type="CDD" id="cd01285">
    <property type="entry name" value="nucleoside_deaminase"/>
    <property type="match status" value="1"/>
</dbReference>
<dbReference type="EMBL" id="BLLK01000038">
    <property type="protein sequence ID" value="GFH49287.1"/>
    <property type="molecule type" value="Genomic_DNA"/>
</dbReference>